<evidence type="ECO:0000313" key="3">
    <source>
        <dbReference type="Proteomes" id="UP000194236"/>
    </source>
</evidence>
<dbReference type="GO" id="GO:0007409">
    <property type="term" value="P:axonogenesis"/>
    <property type="evidence" value="ECO:0007669"/>
    <property type="project" value="TreeGrafter"/>
</dbReference>
<dbReference type="GO" id="GO:0003779">
    <property type="term" value="F:actin binding"/>
    <property type="evidence" value="ECO:0007669"/>
    <property type="project" value="TreeGrafter"/>
</dbReference>
<dbReference type="PANTHER" id="PTHR13843">
    <property type="entry name" value="MICROTUBULE-ASSOCIATED PROTEIN"/>
    <property type="match status" value="1"/>
</dbReference>
<organism evidence="2 3">
    <name type="scientific">Euroglyphus maynei</name>
    <name type="common">Mayne's house dust mite</name>
    <dbReference type="NCBI Taxonomy" id="6958"/>
    <lineage>
        <taxon>Eukaryota</taxon>
        <taxon>Metazoa</taxon>
        <taxon>Ecdysozoa</taxon>
        <taxon>Arthropoda</taxon>
        <taxon>Chelicerata</taxon>
        <taxon>Arachnida</taxon>
        <taxon>Acari</taxon>
        <taxon>Acariformes</taxon>
        <taxon>Sarcoptiformes</taxon>
        <taxon>Astigmata</taxon>
        <taxon>Psoroptidia</taxon>
        <taxon>Analgoidea</taxon>
        <taxon>Pyroglyphidae</taxon>
        <taxon>Pyroglyphinae</taxon>
        <taxon>Euroglyphus</taxon>
    </lineage>
</organism>
<feature type="region of interest" description="Disordered" evidence="1">
    <location>
        <begin position="1"/>
        <end position="29"/>
    </location>
</feature>
<dbReference type="GO" id="GO:0000226">
    <property type="term" value="P:microtubule cytoskeleton organization"/>
    <property type="evidence" value="ECO:0007669"/>
    <property type="project" value="InterPro"/>
</dbReference>
<reference evidence="2 3" key="1">
    <citation type="submission" date="2017-03" db="EMBL/GenBank/DDBJ databases">
        <title>Genome Survey of Euroglyphus maynei.</title>
        <authorList>
            <person name="Arlian L.G."/>
            <person name="Morgan M.S."/>
            <person name="Rider S.D."/>
        </authorList>
    </citation>
    <scope>NUCLEOTIDE SEQUENCE [LARGE SCALE GENOMIC DNA]</scope>
    <source>
        <strain evidence="2">Arlian Lab</strain>
        <tissue evidence="2">Whole body</tissue>
    </source>
</reference>
<feature type="compositionally biased region" description="Polar residues" evidence="1">
    <location>
        <begin position="10"/>
        <end position="22"/>
    </location>
</feature>
<dbReference type="Proteomes" id="UP000194236">
    <property type="component" value="Unassembled WGS sequence"/>
</dbReference>
<dbReference type="GO" id="GO:0005875">
    <property type="term" value="C:microtubule associated complex"/>
    <property type="evidence" value="ECO:0007669"/>
    <property type="project" value="TreeGrafter"/>
</dbReference>
<dbReference type="GO" id="GO:0005874">
    <property type="term" value="C:microtubule"/>
    <property type="evidence" value="ECO:0007669"/>
    <property type="project" value="InterPro"/>
</dbReference>
<dbReference type="GO" id="GO:0016358">
    <property type="term" value="P:dendrite development"/>
    <property type="evidence" value="ECO:0007669"/>
    <property type="project" value="TreeGrafter"/>
</dbReference>
<dbReference type="GO" id="GO:0030425">
    <property type="term" value="C:dendrite"/>
    <property type="evidence" value="ECO:0007669"/>
    <property type="project" value="TreeGrafter"/>
</dbReference>
<dbReference type="GO" id="GO:0043025">
    <property type="term" value="C:neuronal cell body"/>
    <property type="evidence" value="ECO:0007669"/>
    <property type="project" value="TreeGrafter"/>
</dbReference>
<comment type="caution">
    <text evidence="2">The sequence shown here is derived from an EMBL/GenBank/DDBJ whole genome shotgun (WGS) entry which is preliminary data.</text>
</comment>
<dbReference type="GO" id="GO:0031114">
    <property type="term" value="P:regulation of microtubule depolymerization"/>
    <property type="evidence" value="ECO:0007669"/>
    <property type="project" value="TreeGrafter"/>
</dbReference>
<gene>
    <name evidence="2" type="ORF">BLA29_001512</name>
</gene>
<accession>A0A1Y3AYU2</accession>
<proteinExistence type="predicted"/>
<dbReference type="EMBL" id="MUJZ01050555">
    <property type="protein sequence ID" value="OTF73682.1"/>
    <property type="molecule type" value="Genomic_DNA"/>
</dbReference>
<sequence>MFVHGDDSKQIQTIPPSSSPMTESLIDDNPNSTETIMVTKGTTHITKTTSSSDGNNRIIITEQQQLPDVVYTMTKTTTTKKRCFDVDRDWDPPMALPTPQPPPSPSQYHYQSNRTTGVGGRNRPEQTTTTSNGNTNTAVNPVYVELAYVPGHGKRGYCDEEFFRKVRARYYVFSGVTPSRQILDALLNGVQTWLRKDGDNDETTKVTIVPTYESEAMSCWYADHKQQLESLGIEIVSAANRCWLSLDQIDLQSNNTNQSQQQSSSNENGDVCFAYKIEF</sequence>
<dbReference type="GO" id="GO:0045202">
    <property type="term" value="C:synapse"/>
    <property type="evidence" value="ECO:0007669"/>
    <property type="project" value="TreeGrafter"/>
</dbReference>
<dbReference type="OrthoDB" id="5371837at2759"/>
<dbReference type="InterPro" id="IPR026074">
    <property type="entry name" value="MAP1"/>
</dbReference>
<dbReference type="AlphaFoldDB" id="A0A1Y3AYU2"/>
<dbReference type="PANTHER" id="PTHR13843:SF12">
    <property type="entry name" value="ATPASE F1_V1_A1 COMPLEX ALPHA_BETA SUBUNIT NUCLEOTIDE-BINDING DOMAIN-CONTAINING PROTEIN"/>
    <property type="match status" value="1"/>
</dbReference>
<evidence type="ECO:0000256" key="1">
    <source>
        <dbReference type="SAM" id="MobiDB-lite"/>
    </source>
</evidence>
<feature type="compositionally biased region" description="Low complexity" evidence="1">
    <location>
        <begin position="127"/>
        <end position="137"/>
    </location>
</feature>
<feature type="compositionally biased region" description="Polar residues" evidence="1">
    <location>
        <begin position="106"/>
        <end position="116"/>
    </location>
</feature>
<dbReference type="GO" id="GO:0008017">
    <property type="term" value="F:microtubule binding"/>
    <property type="evidence" value="ECO:0007669"/>
    <property type="project" value="InterPro"/>
</dbReference>
<dbReference type="GO" id="GO:0005829">
    <property type="term" value="C:cytosol"/>
    <property type="evidence" value="ECO:0007669"/>
    <property type="project" value="TreeGrafter"/>
</dbReference>
<feature type="region of interest" description="Disordered" evidence="1">
    <location>
        <begin position="85"/>
        <end position="137"/>
    </location>
</feature>
<protein>
    <submittedName>
        <fullName evidence="2">Uncharacterized protein</fullName>
    </submittedName>
</protein>
<evidence type="ECO:0000313" key="2">
    <source>
        <dbReference type="EMBL" id="OTF73682.1"/>
    </source>
</evidence>
<keyword evidence="3" id="KW-1185">Reference proteome</keyword>
<feature type="compositionally biased region" description="Pro residues" evidence="1">
    <location>
        <begin position="94"/>
        <end position="105"/>
    </location>
</feature>
<name>A0A1Y3AYU2_EURMA</name>